<proteinExistence type="predicted"/>
<dbReference type="EMBL" id="AVOT02020083">
    <property type="protein sequence ID" value="MBW0508048.1"/>
    <property type="molecule type" value="Genomic_DNA"/>
</dbReference>
<comment type="caution">
    <text evidence="3">The sequence shown here is derived from an EMBL/GenBank/DDBJ whole genome shotgun (WGS) entry which is preliminary data.</text>
</comment>
<keyword evidence="1" id="KW-0378">Hydrolase</keyword>
<dbReference type="Gene3D" id="2.40.70.10">
    <property type="entry name" value="Acid Proteases"/>
    <property type="match status" value="1"/>
</dbReference>
<feature type="domain" description="Retropepsins" evidence="2">
    <location>
        <begin position="2"/>
        <end position="86"/>
    </location>
</feature>
<evidence type="ECO:0000256" key="1">
    <source>
        <dbReference type="ARBA" id="ARBA00022801"/>
    </source>
</evidence>
<protein>
    <recommendedName>
        <fullName evidence="2">Retropepsins domain-containing protein</fullName>
    </recommendedName>
</protein>
<evidence type="ECO:0000313" key="4">
    <source>
        <dbReference type="Proteomes" id="UP000765509"/>
    </source>
</evidence>
<keyword evidence="4" id="KW-1185">Reference proteome</keyword>
<dbReference type="InterPro" id="IPR021109">
    <property type="entry name" value="Peptidase_aspartic_dom_sf"/>
</dbReference>
<evidence type="ECO:0000313" key="3">
    <source>
        <dbReference type="EMBL" id="MBW0508048.1"/>
    </source>
</evidence>
<dbReference type="InterPro" id="IPR018061">
    <property type="entry name" value="Retropepsins"/>
</dbReference>
<dbReference type="OrthoDB" id="2507637at2759"/>
<evidence type="ECO:0000259" key="2">
    <source>
        <dbReference type="Pfam" id="PF00077"/>
    </source>
</evidence>
<dbReference type="Pfam" id="PF00077">
    <property type="entry name" value="RVP"/>
    <property type="match status" value="1"/>
</dbReference>
<gene>
    <name evidence="3" type="ORF">O181_047763</name>
</gene>
<accession>A0A9Q3DWN7</accession>
<organism evidence="3 4">
    <name type="scientific">Austropuccinia psidii MF-1</name>
    <dbReference type="NCBI Taxonomy" id="1389203"/>
    <lineage>
        <taxon>Eukaryota</taxon>
        <taxon>Fungi</taxon>
        <taxon>Dikarya</taxon>
        <taxon>Basidiomycota</taxon>
        <taxon>Pucciniomycotina</taxon>
        <taxon>Pucciniomycetes</taxon>
        <taxon>Pucciniales</taxon>
        <taxon>Sphaerophragmiaceae</taxon>
        <taxon>Austropuccinia</taxon>
    </lineage>
</organism>
<dbReference type="GO" id="GO:0016787">
    <property type="term" value="F:hydrolase activity"/>
    <property type="evidence" value="ECO:0007669"/>
    <property type="project" value="UniProtKB-KW"/>
</dbReference>
<reference evidence="3" key="1">
    <citation type="submission" date="2021-03" db="EMBL/GenBank/DDBJ databases">
        <title>Draft genome sequence of rust myrtle Austropuccinia psidii MF-1, a brazilian biotype.</title>
        <authorList>
            <person name="Quecine M.C."/>
            <person name="Pachon D.M.R."/>
            <person name="Bonatelli M.L."/>
            <person name="Correr F.H."/>
            <person name="Franceschini L.M."/>
            <person name="Leite T.F."/>
            <person name="Margarido G.R.A."/>
            <person name="Almeida C.A."/>
            <person name="Ferrarezi J.A."/>
            <person name="Labate C.A."/>
        </authorList>
    </citation>
    <scope>NUCLEOTIDE SEQUENCE</scope>
    <source>
        <strain evidence="3">MF-1</strain>
    </source>
</reference>
<name>A0A9Q3DWN7_9BASI</name>
<dbReference type="Proteomes" id="UP000765509">
    <property type="component" value="Unassembled WGS sequence"/>
</dbReference>
<dbReference type="AlphaFoldDB" id="A0A9Q3DWN7"/>
<sequence>MALVDTGSEMRKIPDESSIKASLTSRQINMNLSGIGGHTTTLVGLLEFTPINMKTEEENEIHLLIAKGAVHTLLGRPCLVDNNVKLEFSHKKGEIFSYPGED</sequence>